<sequence>MKNLLVLPPNFCAEQGACAFVNPFTSYALIQRALSYKSKGVLNLAANSSLGHMVNKLSKYFGLNCLNVIRGNQNRVDEMKKQFENEFVISQDSQDFSNQIKQLSEQLSINICFDPIGGSITGQVFNNLPQKSVVIIYGSLSGKDIEGINGVQVRWGQKRLEGLTVINWMNEQREQDLEKAKEFIKNNLDTIFKTKIYKAYSFNDVQDAIQECIKIGGGQGYFGKTIKETLAISALTAREEIQNIVRQHNAWIEDRQLYLVMEYCDHNLSDISKNIPVYKQSIFFQIFLKDSIICILKIQCIQTQLKPENMLYHSKQNKFKIADFGLTLVSHKDQLYSNIQEGDSRYIAQELLNYQAEIDLKKADIYSLGISIYQLLIGENLPLNGEEWIELRGNINGNIIDQKLKNQNKELVHIIKQMMHSDPEMRPSTQEILDSIYFKTELLNEIKWQKIKKNNLENEIQNLIIKNSIKRNNSL</sequence>
<dbReference type="GO" id="GO:0017148">
    <property type="term" value="P:negative regulation of translation"/>
    <property type="evidence" value="ECO:0007669"/>
    <property type="project" value="UniProtKB-KW"/>
</dbReference>
<dbReference type="PROSITE" id="PS50011">
    <property type="entry name" value="PROTEIN_KINASE_DOM"/>
    <property type="match status" value="1"/>
</dbReference>
<feature type="domain" description="Protein kinase" evidence="7">
    <location>
        <begin position="177"/>
        <end position="438"/>
    </location>
</feature>
<dbReference type="InParanoid" id="G0QZ26"/>
<dbReference type="PANTHER" id="PTHR11042">
    <property type="entry name" value="EUKARYOTIC TRANSLATION INITIATION FACTOR 2-ALPHA KINASE EIF2-ALPHA KINASE -RELATED"/>
    <property type="match status" value="1"/>
</dbReference>
<keyword evidence="5" id="KW-0652">Protein synthesis inhibitor</keyword>
<evidence type="ECO:0000256" key="3">
    <source>
        <dbReference type="ARBA" id="ARBA00022777"/>
    </source>
</evidence>
<name>G0QZ26_ICHMU</name>
<evidence type="ECO:0000256" key="4">
    <source>
        <dbReference type="ARBA" id="ARBA00022840"/>
    </source>
</evidence>
<evidence type="ECO:0000259" key="7">
    <source>
        <dbReference type="PROSITE" id="PS50011"/>
    </source>
</evidence>
<dbReference type="STRING" id="857967.G0QZ26"/>
<evidence type="ECO:0000256" key="6">
    <source>
        <dbReference type="SAM" id="Coils"/>
    </source>
</evidence>
<feature type="coiled-coil region" evidence="6">
    <location>
        <begin position="439"/>
        <end position="473"/>
    </location>
</feature>
<dbReference type="eggNOG" id="KOG0601">
    <property type="taxonomic scope" value="Eukaryota"/>
</dbReference>
<evidence type="ECO:0000256" key="1">
    <source>
        <dbReference type="ARBA" id="ARBA00022679"/>
    </source>
</evidence>
<keyword evidence="9" id="KW-1185">Reference proteome</keyword>
<dbReference type="EMBL" id="GL984136">
    <property type="protein sequence ID" value="EGR29531.1"/>
    <property type="molecule type" value="Genomic_DNA"/>
</dbReference>
<dbReference type="GO" id="GO:0019166">
    <property type="term" value="F:trans-2-enoyl-CoA reductase (NADPH) activity"/>
    <property type="evidence" value="ECO:0007669"/>
    <property type="project" value="UniProtKB-EC"/>
</dbReference>
<keyword evidence="8" id="KW-0560">Oxidoreductase</keyword>
<dbReference type="Gene3D" id="3.40.50.720">
    <property type="entry name" value="NAD(P)-binding Rossmann-like Domain"/>
    <property type="match status" value="1"/>
</dbReference>
<dbReference type="InterPro" id="IPR036291">
    <property type="entry name" value="NAD(P)-bd_dom_sf"/>
</dbReference>
<evidence type="ECO:0000313" key="8">
    <source>
        <dbReference type="EMBL" id="EGR29531.1"/>
    </source>
</evidence>
<dbReference type="Gene3D" id="3.90.180.10">
    <property type="entry name" value="Medium-chain alcohol dehydrogenases, catalytic domain"/>
    <property type="match status" value="1"/>
</dbReference>
<gene>
    <name evidence="8" type="ORF">IMG5_154190</name>
</gene>
<dbReference type="OrthoDB" id="5337378at2759"/>
<proteinExistence type="predicted"/>
<dbReference type="InterPro" id="IPR000719">
    <property type="entry name" value="Prot_kinase_dom"/>
</dbReference>
<dbReference type="InterPro" id="IPR050339">
    <property type="entry name" value="CC_SR_Kinase"/>
</dbReference>
<reference evidence="8 9" key="1">
    <citation type="submission" date="2011-07" db="EMBL/GenBank/DDBJ databases">
        <authorList>
            <person name="Coyne R."/>
            <person name="Brami D."/>
            <person name="Johnson J."/>
            <person name="Hostetler J."/>
            <person name="Hannick L."/>
            <person name="Clark T."/>
            <person name="Cassidy-Hanley D."/>
            <person name="Inman J."/>
        </authorList>
    </citation>
    <scope>NUCLEOTIDE SEQUENCE [LARGE SCALE GENOMIC DNA]</scope>
    <source>
        <strain evidence="8 9">G5</strain>
    </source>
</reference>
<evidence type="ECO:0000313" key="9">
    <source>
        <dbReference type="Proteomes" id="UP000008983"/>
    </source>
</evidence>
<dbReference type="GO" id="GO:0005737">
    <property type="term" value="C:cytoplasm"/>
    <property type="evidence" value="ECO:0007669"/>
    <property type="project" value="TreeGrafter"/>
</dbReference>
<keyword evidence="6" id="KW-0175">Coiled coil</keyword>
<dbReference type="GO" id="GO:0005524">
    <property type="term" value="F:ATP binding"/>
    <property type="evidence" value="ECO:0007669"/>
    <property type="project" value="UniProtKB-KW"/>
</dbReference>
<dbReference type="AlphaFoldDB" id="G0QZ26"/>
<accession>G0QZ26</accession>
<dbReference type="SUPFAM" id="SSF51735">
    <property type="entry name" value="NAD(P)-binding Rossmann-fold domains"/>
    <property type="match status" value="1"/>
</dbReference>
<dbReference type="PANTHER" id="PTHR11042:SF190">
    <property type="entry name" value="MITOSIS INHIBITOR PROTEIN KINASE MIK1"/>
    <property type="match status" value="1"/>
</dbReference>
<dbReference type="Pfam" id="PF00069">
    <property type="entry name" value="Pkinase"/>
    <property type="match status" value="1"/>
</dbReference>
<dbReference type="SUPFAM" id="SSF56112">
    <property type="entry name" value="Protein kinase-like (PK-like)"/>
    <property type="match status" value="1"/>
</dbReference>
<organism evidence="8 9">
    <name type="scientific">Ichthyophthirius multifiliis</name>
    <name type="common">White spot disease agent</name>
    <name type="synonym">Ich</name>
    <dbReference type="NCBI Taxonomy" id="5932"/>
    <lineage>
        <taxon>Eukaryota</taxon>
        <taxon>Sar</taxon>
        <taxon>Alveolata</taxon>
        <taxon>Ciliophora</taxon>
        <taxon>Intramacronucleata</taxon>
        <taxon>Oligohymenophorea</taxon>
        <taxon>Hymenostomatida</taxon>
        <taxon>Ophryoglenina</taxon>
        <taxon>Ichthyophthirius</taxon>
    </lineage>
</organism>
<dbReference type="EC" id="1.3.1.38" evidence="8"/>
<dbReference type="RefSeq" id="XP_004030767.1">
    <property type="nucleotide sequence ID" value="XM_004030719.1"/>
</dbReference>
<dbReference type="GO" id="GO:0005634">
    <property type="term" value="C:nucleus"/>
    <property type="evidence" value="ECO:0007669"/>
    <property type="project" value="TreeGrafter"/>
</dbReference>
<dbReference type="GO" id="GO:0004672">
    <property type="term" value="F:protein kinase activity"/>
    <property type="evidence" value="ECO:0007669"/>
    <property type="project" value="InterPro"/>
</dbReference>
<evidence type="ECO:0000256" key="5">
    <source>
        <dbReference type="ARBA" id="ARBA00023193"/>
    </source>
</evidence>
<dbReference type="GeneID" id="14905626"/>
<evidence type="ECO:0000256" key="2">
    <source>
        <dbReference type="ARBA" id="ARBA00022741"/>
    </source>
</evidence>
<protein>
    <submittedName>
        <fullName evidence="8">Zinc-binding dehydrogenase family protein, putative</fullName>
        <ecNumber evidence="8">1.3.1.38</ecNumber>
    </submittedName>
</protein>
<keyword evidence="1" id="KW-0808">Transferase</keyword>
<keyword evidence="2" id="KW-0547">Nucleotide-binding</keyword>
<keyword evidence="4" id="KW-0067">ATP-binding</keyword>
<dbReference type="Gene3D" id="1.10.510.10">
    <property type="entry name" value="Transferase(Phosphotransferase) domain 1"/>
    <property type="match status" value="1"/>
</dbReference>
<keyword evidence="3" id="KW-0418">Kinase</keyword>
<dbReference type="Proteomes" id="UP000008983">
    <property type="component" value="Unassembled WGS sequence"/>
</dbReference>
<dbReference type="InterPro" id="IPR011009">
    <property type="entry name" value="Kinase-like_dom_sf"/>
</dbReference>